<dbReference type="EMBL" id="OY731398">
    <property type="protein sequence ID" value="CAJ1912940.1"/>
    <property type="molecule type" value="Genomic_DNA"/>
</dbReference>
<gene>
    <name evidence="3" type="ORF">AYBTSS11_LOCUS3502</name>
</gene>
<evidence type="ECO:0000256" key="2">
    <source>
        <dbReference type="SAM" id="MobiDB-lite"/>
    </source>
</evidence>
<dbReference type="Gramene" id="rna-AYBTSS11_LOCUS3502">
    <property type="protein sequence ID" value="CAJ1912940.1"/>
    <property type="gene ID" value="gene-AYBTSS11_LOCUS3502"/>
</dbReference>
<keyword evidence="1" id="KW-0175">Coiled coil</keyword>
<sequence length="606" mass="68359">MHVLQCNTKACDKFQSGCGFLTCGPRFGTDSPIQIAPENIDGPQWAQSNRAPPEQRAHVAVSELTTLPSLTAFIFTCSFFALDTRRTHRESHTPIFFFFLYGEALNLWKLRNPRRSFTFVAFRGLVFQRDSVDAERECVVVCDVTIILNACFSLHSLSINAMHLVWLVSTNSTPFKFLPAVFLLRTPLPPSMRSYRDLQFMAWDLWSSPYDQVTSGSNYWSPQHECDFYFGCGPDVIEEDALNMESCVQVLRILITKADTEIEELERDLLLLQKELACAEHEKWPDICCGVLTERINQLDVALSTLKNDCANDAEVQLLLDSEPAETLHEILSQYLDRNILSPTVNVTEHALDKDSSTIDSNIIIKEEGKDLHGSSESSGRLEHLLELQKKRSDNPEKIEVEKDVTALKPLSNLAQPDLPEETLERSPDLGSVIHASYHSDDMKLSEIFHDEVTGNEVRKSQLINTNTGQMLNMFSAKDNGHISSEAKKENEFVKENVSPDDFTPAIDINGKRPCPNSILDTSQQQKRGKSNLDKELCDFSPEAAQRDCKKETKVAPDEDLNSLNFPLQVVYPKTLCITDTEFCYFKDSNGNNSGLVLNIENTNPY</sequence>
<feature type="region of interest" description="Disordered" evidence="2">
    <location>
        <begin position="498"/>
        <end position="517"/>
    </location>
</feature>
<dbReference type="AlphaFoldDB" id="A0AA86VWC9"/>
<evidence type="ECO:0000313" key="4">
    <source>
        <dbReference type="Proteomes" id="UP001189624"/>
    </source>
</evidence>
<feature type="coiled-coil region" evidence="1">
    <location>
        <begin position="248"/>
        <end position="282"/>
    </location>
</feature>
<evidence type="ECO:0000256" key="1">
    <source>
        <dbReference type="SAM" id="Coils"/>
    </source>
</evidence>
<reference evidence="3" key="1">
    <citation type="submission" date="2023-10" db="EMBL/GenBank/DDBJ databases">
        <authorList>
            <person name="Domelevo Entfellner J.-B."/>
        </authorList>
    </citation>
    <scope>NUCLEOTIDE SEQUENCE</scope>
</reference>
<name>A0AA86VWC9_9FABA</name>
<organism evidence="3 4">
    <name type="scientific">Sphenostylis stenocarpa</name>
    <dbReference type="NCBI Taxonomy" id="92480"/>
    <lineage>
        <taxon>Eukaryota</taxon>
        <taxon>Viridiplantae</taxon>
        <taxon>Streptophyta</taxon>
        <taxon>Embryophyta</taxon>
        <taxon>Tracheophyta</taxon>
        <taxon>Spermatophyta</taxon>
        <taxon>Magnoliopsida</taxon>
        <taxon>eudicotyledons</taxon>
        <taxon>Gunneridae</taxon>
        <taxon>Pentapetalae</taxon>
        <taxon>rosids</taxon>
        <taxon>fabids</taxon>
        <taxon>Fabales</taxon>
        <taxon>Fabaceae</taxon>
        <taxon>Papilionoideae</taxon>
        <taxon>50 kb inversion clade</taxon>
        <taxon>NPAAA clade</taxon>
        <taxon>indigoferoid/millettioid clade</taxon>
        <taxon>Phaseoleae</taxon>
        <taxon>Sphenostylis</taxon>
    </lineage>
</organism>
<keyword evidence="4" id="KW-1185">Reference proteome</keyword>
<proteinExistence type="predicted"/>
<dbReference type="Proteomes" id="UP001189624">
    <property type="component" value="Chromosome 1"/>
</dbReference>
<accession>A0AA86VWC9</accession>
<protein>
    <submittedName>
        <fullName evidence="3">Uncharacterized protein</fullName>
    </submittedName>
</protein>
<evidence type="ECO:0000313" key="3">
    <source>
        <dbReference type="EMBL" id="CAJ1912940.1"/>
    </source>
</evidence>